<organism evidence="2">
    <name type="scientific">hydrothermal vent metagenome</name>
    <dbReference type="NCBI Taxonomy" id="652676"/>
    <lineage>
        <taxon>unclassified sequences</taxon>
        <taxon>metagenomes</taxon>
        <taxon>ecological metagenomes</taxon>
    </lineage>
</organism>
<gene>
    <name evidence="2" type="ORF">MNBD_ALPHA06-1469</name>
</gene>
<proteinExistence type="predicted"/>
<reference evidence="2" key="1">
    <citation type="submission" date="2018-06" db="EMBL/GenBank/DDBJ databases">
        <authorList>
            <person name="Zhirakovskaya E."/>
        </authorList>
    </citation>
    <scope>NUCLEOTIDE SEQUENCE</scope>
</reference>
<accession>A0A3B0SN17</accession>
<name>A0A3B0SN17_9ZZZZ</name>
<dbReference type="Pfam" id="PF13770">
    <property type="entry name" value="DUF4169"/>
    <property type="match status" value="1"/>
</dbReference>
<sequence length="61" mass="7135">MAKPINLRQARKAKNRDAKQKQAAENRVKFGRNKAERTLSQFDQQKLQSHLDGHKHQPDDK</sequence>
<evidence type="ECO:0000313" key="2">
    <source>
        <dbReference type="EMBL" id="VAW02377.1"/>
    </source>
</evidence>
<evidence type="ECO:0000256" key="1">
    <source>
        <dbReference type="SAM" id="MobiDB-lite"/>
    </source>
</evidence>
<feature type="compositionally biased region" description="Polar residues" evidence="1">
    <location>
        <begin position="38"/>
        <end position="48"/>
    </location>
</feature>
<dbReference type="InterPro" id="IPR025227">
    <property type="entry name" value="DUF4169"/>
</dbReference>
<feature type="region of interest" description="Disordered" evidence="1">
    <location>
        <begin position="1"/>
        <end position="61"/>
    </location>
</feature>
<dbReference type="EMBL" id="UOEE01000338">
    <property type="protein sequence ID" value="VAW02377.1"/>
    <property type="molecule type" value="Genomic_DNA"/>
</dbReference>
<evidence type="ECO:0008006" key="3">
    <source>
        <dbReference type="Google" id="ProtNLM"/>
    </source>
</evidence>
<feature type="compositionally biased region" description="Basic and acidic residues" evidence="1">
    <location>
        <begin position="49"/>
        <end position="61"/>
    </location>
</feature>
<feature type="compositionally biased region" description="Basic and acidic residues" evidence="1">
    <location>
        <begin position="15"/>
        <end position="37"/>
    </location>
</feature>
<protein>
    <recommendedName>
        <fullName evidence="3">DUF4169 domain-containing protein</fullName>
    </recommendedName>
</protein>
<dbReference type="AlphaFoldDB" id="A0A3B0SN17"/>